<feature type="region of interest" description="Disordered" evidence="1">
    <location>
        <begin position="97"/>
        <end position="133"/>
    </location>
</feature>
<gene>
    <name evidence="2" type="ORF">AV530_018330</name>
</gene>
<proteinExistence type="predicted"/>
<reference evidence="2 3" key="1">
    <citation type="submission" date="2016-02" db="EMBL/GenBank/DDBJ databases">
        <title>Band-tailed pigeon sequencing and assembly.</title>
        <authorList>
            <person name="Soares A.E."/>
            <person name="Novak B.J."/>
            <person name="Rice E.S."/>
            <person name="O'Connell B."/>
            <person name="Chang D."/>
            <person name="Weber S."/>
            <person name="Shapiro B."/>
        </authorList>
    </citation>
    <scope>NUCLEOTIDE SEQUENCE [LARGE SCALE GENOMIC DNA]</scope>
    <source>
        <strain evidence="2">BTP2013</strain>
        <tissue evidence="2">Blood</tissue>
    </source>
</reference>
<comment type="caution">
    <text evidence="2">The sequence shown here is derived from an EMBL/GenBank/DDBJ whole genome shotgun (WGS) entry which is preliminary data.</text>
</comment>
<name>A0A1V4JRL8_PATFA</name>
<dbReference type="EMBL" id="LSYS01006629">
    <property type="protein sequence ID" value="OPJ74810.1"/>
    <property type="molecule type" value="Genomic_DNA"/>
</dbReference>
<sequence>MDLVSISYNCLGTWPVLIHKHHRGALLLGYILQFECVRLDAQQGASPVLCVPVVSADPEPDHQLRHLEREKLFLFEIQNLSPDCSESAVPALGEAERWELPSPAGKSPTRSVSGVTLRSAAAESEKRREDGIEEYPFSLETAFSLA</sequence>
<organism evidence="2 3">
    <name type="scientific">Patagioenas fasciata monilis</name>
    <dbReference type="NCBI Taxonomy" id="372326"/>
    <lineage>
        <taxon>Eukaryota</taxon>
        <taxon>Metazoa</taxon>
        <taxon>Chordata</taxon>
        <taxon>Craniata</taxon>
        <taxon>Vertebrata</taxon>
        <taxon>Euteleostomi</taxon>
        <taxon>Archelosauria</taxon>
        <taxon>Archosauria</taxon>
        <taxon>Dinosauria</taxon>
        <taxon>Saurischia</taxon>
        <taxon>Theropoda</taxon>
        <taxon>Coelurosauria</taxon>
        <taxon>Aves</taxon>
        <taxon>Neognathae</taxon>
        <taxon>Neoaves</taxon>
        <taxon>Columbimorphae</taxon>
        <taxon>Columbiformes</taxon>
        <taxon>Columbidae</taxon>
        <taxon>Patagioenas</taxon>
    </lineage>
</organism>
<dbReference type="AlphaFoldDB" id="A0A1V4JRL8"/>
<keyword evidence="3" id="KW-1185">Reference proteome</keyword>
<dbReference type="Proteomes" id="UP000190648">
    <property type="component" value="Unassembled WGS sequence"/>
</dbReference>
<evidence type="ECO:0000313" key="3">
    <source>
        <dbReference type="Proteomes" id="UP000190648"/>
    </source>
</evidence>
<accession>A0A1V4JRL8</accession>
<evidence type="ECO:0000313" key="2">
    <source>
        <dbReference type="EMBL" id="OPJ74810.1"/>
    </source>
</evidence>
<protein>
    <submittedName>
        <fullName evidence="2">Uncharacterized protein</fullName>
    </submittedName>
</protein>
<evidence type="ECO:0000256" key="1">
    <source>
        <dbReference type="SAM" id="MobiDB-lite"/>
    </source>
</evidence>